<keyword evidence="2" id="KW-1185">Reference proteome</keyword>
<protein>
    <submittedName>
        <fullName evidence="1">Uncharacterized protein</fullName>
    </submittedName>
</protein>
<dbReference type="AlphaFoldDB" id="A0A9Q1KGX2"/>
<gene>
    <name evidence="1" type="ORF">Cgig2_003682</name>
</gene>
<organism evidence="1 2">
    <name type="scientific">Carnegiea gigantea</name>
    <dbReference type="NCBI Taxonomy" id="171969"/>
    <lineage>
        <taxon>Eukaryota</taxon>
        <taxon>Viridiplantae</taxon>
        <taxon>Streptophyta</taxon>
        <taxon>Embryophyta</taxon>
        <taxon>Tracheophyta</taxon>
        <taxon>Spermatophyta</taxon>
        <taxon>Magnoliopsida</taxon>
        <taxon>eudicotyledons</taxon>
        <taxon>Gunneridae</taxon>
        <taxon>Pentapetalae</taxon>
        <taxon>Caryophyllales</taxon>
        <taxon>Cactineae</taxon>
        <taxon>Cactaceae</taxon>
        <taxon>Cactoideae</taxon>
        <taxon>Echinocereeae</taxon>
        <taxon>Carnegiea</taxon>
    </lineage>
</organism>
<evidence type="ECO:0000313" key="2">
    <source>
        <dbReference type="Proteomes" id="UP001153076"/>
    </source>
</evidence>
<evidence type="ECO:0000313" key="1">
    <source>
        <dbReference type="EMBL" id="KAJ8442638.1"/>
    </source>
</evidence>
<dbReference type="EMBL" id="JAKOGI010000137">
    <property type="protein sequence ID" value="KAJ8442638.1"/>
    <property type="molecule type" value="Genomic_DNA"/>
</dbReference>
<reference evidence="1" key="1">
    <citation type="submission" date="2022-04" db="EMBL/GenBank/DDBJ databases">
        <title>Carnegiea gigantea Genome sequencing and assembly v2.</title>
        <authorList>
            <person name="Copetti D."/>
            <person name="Sanderson M.J."/>
            <person name="Burquez A."/>
            <person name="Wojciechowski M.F."/>
        </authorList>
    </citation>
    <scope>NUCLEOTIDE SEQUENCE</scope>
    <source>
        <strain evidence="1">SGP5-SGP5p</strain>
        <tissue evidence="1">Aerial part</tissue>
    </source>
</reference>
<sequence>MLEYRTFLMDGHLVQTLLQAWNPESKCFKLGRREVLFSHFDIALLTGFPATRKLVTFKRSDGGSEVEQVLKGAMEERVCRERQRRRTAQKDMRIYRNYVSVLLKLCRVNNTVERVALFKKLYTFLVVSGLLFPHDAGGAAWDLVYIVEDEGGVGEYNWAEAMWFYEYSSIYPFVDERRVPRLSSWVNLYKGKKYDAGVVVRKLKDSEIIPVIEVMDDERRIQAVEALITSEVYSAYMEDAQVCNDINICYCDNYVVNGILSTDLVTYLLQGVISVEERLQRVRYALRKEREALAKEIEAQPATKKELAELKEAAVMKTTVEDILEFARIQGLNSTVDTPERPVGEEGTNIDIFTPDVGVKVDRASPRLRCSRVTWLRLSQRGRVCHQDSLGHIRSRRRAITASSEEWPKSSIVKKVRTCPQPRNPSVMQSSPYLHLNRAVGKGKRKCGNVYTSQKRSKKDGGVSAAHVAGTDMDVGGAPPSKVKRGTSNMSVAIKQVGDESSLGSSKNANMEAIVQAVVNKGFPTGEVRVDDVDGYVHVRMVVEEGAAEATLGTTVSGDLTVDYVHNSIDQGRDGGRQSPCDVIVDANVVVTDEKSDEGVGKDGLEVATQSEKVSAFLVNFEARVECCVNDCGAGCNGFQLWDEYPIGGYCVDDGFQCANAISV</sequence>
<proteinExistence type="predicted"/>
<accession>A0A9Q1KGX2</accession>
<dbReference type="Proteomes" id="UP001153076">
    <property type="component" value="Unassembled WGS sequence"/>
</dbReference>
<comment type="caution">
    <text evidence="1">The sequence shown here is derived from an EMBL/GenBank/DDBJ whole genome shotgun (WGS) entry which is preliminary data.</text>
</comment>
<name>A0A9Q1KGX2_9CARY</name>